<dbReference type="NCBIfam" id="NF038019">
    <property type="entry name" value="PE_process_PecA"/>
    <property type="match status" value="1"/>
</dbReference>
<dbReference type="AlphaFoldDB" id="A0A1X1VVD8"/>
<feature type="domain" description="PE cleavage protein A C-terminal" evidence="2">
    <location>
        <begin position="244"/>
        <end position="506"/>
    </location>
</feature>
<evidence type="ECO:0000313" key="3">
    <source>
        <dbReference type="EMBL" id="ORV72997.1"/>
    </source>
</evidence>
<dbReference type="Pfam" id="PF00934">
    <property type="entry name" value="PE"/>
    <property type="match status" value="1"/>
</dbReference>
<dbReference type="InterPro" id="IPR048054">
    <property type="entry name" value="PecA_C"/>
</dbReference>
<dbReference type="Pfam" id="PF20729">
    <property type="entry name" value="PE-PGRS_C"/>
    <property type="match status" value="1"/>
</dbReference>
<sequence>MSSSLLVTPDSLFAATTELSNLNLALQRTNIAAALPTSQLAAASADEISEAVAAFFAEQGQQYQQAAEQFTTSYQQVVARLLETAREYATAEAALARYLASNVSHLINDPVLQATGRPLFGDGADGHTTAQGVGTPGGAGGWLFGNGGTGGVSVRFGVAGGAGGAGGLLVGNGGTGGGNLYGGMPGGPGGSAGLIGLGGTGGASGPGGVGGMGGRGGLLGAPGTAGISTALGPNQALIRPGQWGSPMLDVSVGGGPSFPVTVDSGASGLVVPPAFVQGTNLGPVTGTGSITYGGALLVNYDTYLTTVNLGNGIVTDPTTVGVATSAYVNGQQITDLSTLPVYLGVGQNNQFPFTESVIEALPDAWDDGLLVNLPRGLVEVGPSSLPTYVSLGGNPRTAIQVQINNELPQTVGAFIDSGGELGAVPQSLVPGLNIGNHLPAGTVITVTTINGVPLYTQTVTAAHTPFVVNSATQPIPQSGSYVFNTGSYPFSVLPVYFQNTSDGIGRVIFVRQI</sequence>
<comment type="caution">
    <text evidence="3">The sequence shown here is derived from an EMBL/GenBank/DDBJ whole genome shotgun (WGS) entry which is preliminary data.</text>
</comment>
<evidence type="ECO:0000313" key="4">
    <source>
        <dbReference type="Proteomes" id="UP000193928"/>
    </source>
</evidence>
<organism evidence="3 4">
    <name type="scientific">Mycobacterium gordonae</name>
    <dbReference type="NCBI Taxonomy" id="1778"/>
    <lineage>
        <taxon>Bacteria</taxon>
        <taxon>Bacillati</taxon>
        <taxon>Actinomycetota</taxon>
        <taxon>Actinomycetes</taxon>
        <taxon>Mycobacteriales</taxon>
        <taxon>Mycobacteriaceae</taxon>
        <taxon>Mycobacterium</taxon>
    </lineage>
</organism>
<name>A0A1X1VVD8_MYCGO</name>
<protein>
    <submittedName>
        <fullName evidence="3">Uncharacterized protein</fullName>
    </submittedName>
</protein>
<dbReference type="Pfam" id="PF21526">
    <property type="entry name" value="PGRS"/>
    <property type="match status" value="1"/>
</dbReference>
<dbReference type="InterPro" id="IPR038332">
    <property type="entry name" value="PPE_sf"/>
</dbReference>
<feature type="domain" description="PE" evidence="1">
    <location>
        <begin position="5"/>
        <end position="94"/>
    </location>
</feature>
<dbReference type="EMBL" id="LQOY01000207">
    <property type="protein sequence ID" value="ORV72997.1"/>
    <property type="molecule type" value="Genomic_DNA"/>
</dbReference>
<dbReference type="Gene3D" id="1.10.287.850">
    <property type="entry name" value="HP0062-like domain"/>
    <property type="match status" value="1"/>
</dbReference>
<proteinExistence type="predicted"/>
<keyword evidence="4" id="KW-1185">Reference proteome</keyword>
<evidence type="ECO:0000259" key="2">
    <source>
        <dbReference type="Pfam" id="PF20729"/>
    </source>
</evidence>
<dbReference type="SUPFAM" id="SSF140459">
    <property type="entry name" value="PE/PPE dimer-like"/>
    <property type="match status" value="1"/>
</dbReference>
<evidence type="ECO:0000259" key="1">
    <source>
        <dbReference type="Pfam" id="PF00934"/>
    </source>
</evidence>
<dbReference type="GO" id="GO:0004190">
    <property type="term" value="F:aspartic-type endopeptidase activity"/>
    <property type="evidence" value="ECO:0007669"/>
    <property type="project" value="InterPro"/>
</dbReference>
<gene>
    <name evidence="3" type="ORF">AWC08_03080</name>
</gene>
<dbReference type="InterPro" id="IPR000084">
    <property type="entry name" value="PE-PGRS_N"/>
</dbReference>
<accession>A0A1X1VVD8</accession>
<reference evidence="3 4" key="1">
    <citation type="submission" date="2016-01" db="EMBL/GenBank/DDBJ databases">
        <title>The new phylogeny of the genus Mycobacterium.</title>
        <authorList>
            <person name="Tarcisio F."/>
            <person name="Conor M."/>
            <person name="Antonella G."/>
            <person name="Elisabetta G."/>
            <person name="Giulia F.S."/>
            <person name="Sara T."/>
            <person name="Anna F."/>
            <person name="Clotilde B."/>
            <person name="Roberto B."/>
            <person name="Veronica D.S."/>
            <person name="Fabio R."/>
            <person name="Monica P."/>
            <person name="Olivier J."/>
            <person name="Enrico T."/>
            <person name="Nicola S."/>
        </authorList>
    </citation>
    <scope>NUCLEOTIDE SEQUENCE [LARGE SCALE GENOMIC DNA]</scope>
    <source>
        <strain evidence="3 4">DSM 44160</strain>
    </source>
</reference>
<dbReference type="Proteomes" id="UP000193928">
    <property type="component" value="Unassembled WGS sequence"/>
</dbReference>
<dbReference type="InterPro" id="IPR021109">
    <property type="entry name" value="Peptidase_aspartic_dom_sf"/>
</dbReference>
<dbReference type="RefSeq" id="WP_069435360.1">
    <property type="nucleotide sequence ID" value="NZ_JACKSU010000009.1"/>
</dbReference>
<dbReference type="InterPro" id="IPR048996">
    <property type="entry name" value="PGRS_rpt"/>
</dbReference>
<dbReference type="Gene3D" id="2.40.70.10">
    <property type="entry name" value="Acid Proteases"/>
    <property type="match status" value="1"/>
</dbReference>